<evidence type="ECO:0000313" key="2">
    <source>
        <dbReference type="Proteomes" id="UP000315003"/>
    </source>
</evidence>
<dbReference type="AlphaFoldDB" id="A0A517T2T7"/>
<reference evidence="1 2" key="1">
    <citation type="submission" date="2019-02" db="EMBL/GenBank/DDBJ databases">
        <title>Deep-cultivation of Planctomycetes and their phenomic and genomic characterization uncovers novel biology.</title>
        <authorList>
            <person name="Wiegand S."/>
            <person name="Jogler M."/>
            <person name="Boedeker C."/>
            <person name="Pinto D."/>
            <person name="Vollmers J."/>
            <person name="Rivas-Marin E."/>
            <person name="Kohn T."/>
            <person name="Peeters S.H."/>
            <person name="Heuer A."/>
            <person name="Rast P."/>
            <person name="Oberbeckmann S."/>
            <person name="Bunk B."/>
            <person name="Jeske O."/>
            <person name="Meyerdierks A."/>
            <person name="Storesund J.E."/>
            <person name="Kallscheuer N."/>
            <person name="Luecker S."/>
            <person name="Lage O.M."/>
            <person name="Pohl T."/>
            <person name="Merkel B.J."/>
            <person name="Hornburger P."/>
            <person name="Mueller R.-W."/>
            <person name="Bruemmer F."/>
            <person name="Labrenz M."/>
            <person name="Spormann A.M."/>
            <person name="Op den Camp H."/>
            <person name="Overmann J."/>
            <person name="Amann R."/>
            <person name="Jetten M.S.M."/>
            <person name="Mascher T."/>
            <person name="Medema M.H."/>
            <person name="Devos D.P."/>
            <person name="Kaster A.-K."/>
            <person name="Ovreas L."/>
            <person name="Rohde M."/>
            <person name="Galperin M.Y."/>
            <person name="Jogler C."/>
        </authorList>
    </citation>
    <scope>NUCLEOTIDE SEQUENCE [LARGE SCALE GENOMIC DNA]</scope>
    <source>
        <strain evidence="1 2">SV_7m_r</strain>
    </source>
</reference>
<sequence length="38" mass="3996">MPNDWANNRRGCSCLETPSAFGTLDAIVEATALDLAGD</sequence>
<protein>
    <submittedName>
        <fullName evidence="1">Uncharacterized protein</fullName>
    </submittedName>
</protein>
<gene>
    <name evidence="1" type="ORF">SV7mr_52160</name>
</gene>
<keyword evidence="2" id="KW-1185">Reference proteome</keyword>
<name>A0A517T2T7_9BACT</name>
<dbReference type="Proteomes" id="UP000315003">
    <property type="component" value="Chromosome"/>
</dbReference>
<accession>A0A517T2T7</accession>
<evidence type="ECO:0000313" key="1">
    <source>
        <dbReference type="EMBL" id="QDT62666.1"/>
    </source>
</evidence>
<dbReference type="EMBL" id="CP036272">
    <property type="protein sequence ID" value="QDT62666.1"/>
    <property type="molecule type" value="Genomic_DNA"/>
</dbReference>
<organism evidence="1 2">
    <name type="scientific">Stieleria bergensis</name>
    <dbReference type="NCBI Taxonomy" id="2528025"/>
    <lineage>
        <taxon>Bacteria</taxon>
        <taxon>Pseudomonadati</taxon>
        <taxon>Planctomycetota</taxon>
        <taxon>Planctomycetia</taxon>
        <taxon>Pirellulales</taxon>
        <taxon>Pirellulaceae</taxon>
        <taxon>Stieleria</taxon>
    </lineage>
</organism>
<proteinExistence type="predicted"/>